<evidence type="ECO:0000313" key="6">
    <source>
        <dbReference type="Proteomes" id="UP001211907"/>
    </source>
</evidence>
<dbReference type="AlphaFoldDB" id="A0AAD5STF9"/>
<dbReference type="PROSITE" id="PS00131">
    <property type="entry name" value="CARBOXYPEPT_SER_SER"/>
    <property type="match status" value="1"/>
</dbReference>
<keyword evidence="4" id="KW-0378">Hydrolase</keyword>
<name>A0AAD5STF9_9FUNG</name>
<keyword evidence="2 4" id="KW-0121">Carboxypeptidase</keyword>
<dbReference type="PRINTS" id="PR00724">
    <property type="entry name" value="CRBOXYPTASEC"/>
</dbReference>
<dbReference type="GO" id="GO:0006508">
    <property type="term" value="P:proteolysis"/>
    <property type="evidence" value="ECO:0007669"/>
    <property type="project" value="UniProtKB-KW"/>
</dbReference>
<evidence type="ECO:0000256" key="4">
    <source>
        <dbReference type="RuleBase" id="RU361156"/>
    </source>
</evidence>
<dbReference type="SUPFAM" id="SSF53474">
    <property type="entry name" value="alpha/beta-Hydrolases"/>
    <property type="match status" value="1"/>
</dbReference>
<accession>A0AAD5STF9</accession>
<dbReference type="EC" id="3.4.16.-" evidence="4"/>
<comment type="similarity">
    <text evidence="1 4">Belongs to the peptidase S10 family.</text>
</comment>
<comment type="caution">
    <text evidence="5">The sequence shown here is derived from an EMBL/GenBank/DDBJ whole genome shotgun (WGS) entry which is preliminary data.</text>
</comment>
<organism evidence="5 6">
    <name type="scientific">Physocladia obscura</name>
    <dbReference type="NCBI Taxonomy" id="109957"/>
    <lineage>
        <taxon>Eukaryota</taxon>
        <taxon>Fungi</taxon>
        <taxon>Fungi incertae sedis</taxon>
        <taxon>Chytridiomycota</taxon>
        <taxon>Chytridiomycota incertae sedis</taxon>
        <taxon>Chytridiomycetes</taxon>
        <taxon>Chytridiales</taxon>
        <taxon>Chytriomycetaceae</taxon>
        <taxon>Physocladia</taxon>
    </lineage>
</organism>
<evidence type="ECO:0000256" key="3">
    <source>
        <dbReference type="ARBA" id="ARBA00023180"/>
    </source>
</evidence>
<evidence type="ECO:0000256" key="2">
    <source>
        <dbReference type="ARBA" id="ARBA00022645"/>
    </source>
</evidence>
<keyword evidence="6" id="KW-1185">Reference proteome</keyword>
<dbReference type="Gene3D" id="3.40.50.1820">
    <property type="entry name" value="alpha/beta hydrolase"/>
    <property type="match status" value="1"/>
</dbReference>
<keyword evidence="4" id="KW-0645">Protease</keyword>
<dbReference type="Pfam" id="PF00450">
    <property type="entry name" value="Peptidase_S10"/>
    <property type="match status" value="1"/>
</dbReference>
<sequence>MAKRSDFAVTSLPLVTSAINTTLNGQYAGLLPIVSCLARFKIITALLQNDIGIMTQNAEGKIDNYFFWYFPAAPGVISSNLVVWFNGGPGCSSLEGLFTEHGPIMFNSSGSLYANPYGWHNQANVLYVEQPVGTGFSVDNTKKSYDEIALAGYFASFLNNFYNVFNETKSYDLYLTGESYAGTYIPYIATTLAKTKTSDGTDIKITGIGMGNPAMGQTLNSPTMDYNFFLATNNFWNSSSLKSQATACLTTNCSVGSLASAWYTLNDNTFGVGNTCFDPYNVYFTMPCDNAFSDHGYLAEQAMSNFLNVRKTASVRNAIHLTSLASTFTWSECSSIHLTSTNAASQTLLANLISLGIKVLIYDGNYDSVCDYISVETALAKLVWGGGTGFSNESNPWNIGTHQGGLIWDERGLKYIRVFGVGHMVGADDPTKAARLLNELLTSSTDT</sequence>
<dbReference type="InterPro" id="IPR029058">
    <property type="entry name" value="AB_hydrolase_fold"/>
</dbReference>
<dbReference type="PANTHER" id="PTHR11802">
    <property type="entry name" value="SERINE PROTEASE FAMILY S10 SERINE CARBOXYPEPTIDASE"/>
    <property type="match status" value="1"/>
</dbReference>
<dbReference type="GO" id="GO:0004185">
    <property type="term" value="F:serine-type carboxypeptidase activity"/>
    <property type="evidence" value="ECO:0007669"/>
    <property type="project" value="UniProtKB-UniRule"/>
</dbReference>
<protein>
    <recommendedName>
        <fullName evidence="4">Carboxypeptidase</fullName>
        <ecNumber evidence="4">3.4.16.-</ecNumber>
    </recommendedName>
</protein>
<keyword evidence="3" id="KW-0325">Glycoprotein</keyword>
<dbReference type="EMBL" id="JADGJH010002628">
    <property type="protein sequence ID" value="KAJ3096130.1"/>
    <property type="molecule type" value="Genomic_DNA"/>
</dbReference>
<gene>
    <name evidence="5" type="ORF">HK100_005638</name>
</gene>
<reference evidence="5" key="1">
    <citation type="submission" date="2020-05" db="EMBL/GenBank/DDBJ databases">
        <title>Phylogenomic resolution of chytrid fungi.</title>
        <authorList>
            <person name="Stajich J.E."/>
            <person name="Amses K."/>
            <person name="Simmons R."/>
            <person name="Seto K."/>
            <person name="Myers J."/>
            <person name="Bonds A."/>
            <person name="Quandt C.A."/>
            <person name="Barry K."/>
            <person name="Liu P."/>
            <person name="Grigoriev I."/>
            <person name="Longcore J.E."/>
            <person name="James T.Y."/>
        </authorList>
    </citation>
    <scope>NUCLEOTIDE SEQUENCE</scope>
    <source>
        <strain evidence="5">JEL0513</strain>
    </source>
</reference>
<dbReference type="InterPro" id="IPR018202">
    <property type="entry name" value="Ser_caboxypep_ser_AS"/>
</dbReference>
<evidence type="ECO:0000313" key="5">
    <source>
        <dbReference type="EMBL" id="KAJ3096130.1"/>
    </source>
</evidence>
<dbReference type="PANTHER" id="PTHR11802:SF479">
    <property type="entry name" value="CARBOXYPEPTIDASE"/>
    <property type="match status" value="1"/>
</dbReference>
<proteinExistence type="inferred from homology"/>
<dbReference type="Proteomes" id="UP001211907">
    <property type="component" value="Unassembled WGS sequence"/>
</dbReference>
<evidence type="ECO:0000256" key="1">
    <source>
        <dbReference type="ARBA" id="ARBA00009431"/>
    </source>
</evidence>
<dbReference type="InterPro" id="IPR001563">
    <property type="entry name" value="Peptidase_S10"/>
</dbReference>